<dbReference type="InterPro" id="IPR037914">
    <property type="entry name" value="SpoVT-AbrB_sf"/>
</dbReference>
<dbReference type="RefSeq" id="WP_120086466.1">
    <property type="nucleotide sequence ID" value="NZ_QMDW01000039.1"/>
</dbReference>
<evidence type="ECO:0000313" key="3">
    <source>
        <dbReference type="Proteomes" id="UP000281564"/>
    </source>
</evidence>
<dbReference type="Proteomes" id="UP000281564">
    <property type="component" value="Unassembled WGS sequence"/>
</dbReference>
<accession>A0A3A6Q612</accession>
<comment type="caution">
    <text evidence="2">The sequence shown here is derived from an EMBL/GenBank/DDBJ whole genome shotgun (WGS) entry which is preliminary data.</text>
</comment>
<dbReference type="EMBL" id="QMDW01000039">
    <property type="protein sequence ID" value="RJX47627.1"/>
    <property type="molecule type" value="Genomic_DNA"/>
</dbReference>
<reference evidence="2 3" key="1">
    <citation type="submission" date="2018-06" db="EMBL/GenBank/DDBJ databases">
        <title>Halonotius sp. F13-13 a new haloarchaeeon isolated from a solar saltern from Isla Cristina, Huelva, Spain.</title>
        <authorList>
            <person name="Duran-Viseras A."/>
            <person name="Sanchez-Porro C."/>
            <person name="Ventosa A."/>
        </authorList>
    </citation>
    <scope>NUCLEOTIDE SEQUENCE [LARGE SCALE GENOMIC DNA]</scope>
    <source>
        <strain evidence="2 3">CECT 7525</strain>
    </source>
</reference>
<proteinExistence type="predicted"/>
<dbReference type="AlphaFoldDB" id="A0A3A6Q612"/>
<dbReference type="SUPFAM" id="SSF89447">
    <property type="entry name" value="AbrB/MazE/MraZ-like"/>
    <property type="match status" value="1"/>
</dbReference>
<evidence type="ECO:0000313" key="1">
    <source>
        <dbReference type="EMBL" id="RJX47622.1"/>
    </source>
</evidence>
<keyword evidence="3" id="KW-1185">Reference proteome</keyword>
<organism evidence="2 3">
    <name type="scientific">Halonotius pteroides</name>
    <dbReference type="NCBI Taxonomy" id="268735"/>
    <lineage>
        <taxon>Archaea</taxon>
        <taxon>Methanobacteriati</taxon>
        <taxon>Methanobacteriota</taxon>
        <taxon>Stenosarchaea group</taxon>
        <taxon>Halobacteria</taxon>
        <taxon>Halobacteriales</taxon>
        <taxon>Haloferacaceae</taxon>
        <taxon>Halonotius</taxon>
    </lineage>
</organism>
<dbReference type="OrthoDB" id="384056at2157"/>
<sequence>MGKNISAKLTNNNRITIPRRIRDYYELPDPDQEDVWIEIEIHGLDAKKHPDHEFAADHLLEDEHK</sequence>
<name>A0A3A6Q612_9EURY</name>
<dbReference type="EMBL" id="QMDW01000039">
    <property type="protein sequence ID" value="RJX47622.1"/>
    <property type="molecule type" value="Genomic_DNA"/>
</dbReference>
<protein>
    <submittedName>
        <fullName evidence="2">Uncharacterized protein</fullName>
    </submittedName>
</protein>
<evidence type="ECO:0000313" key="2">
    <source>
        <dbReference type="EMBL" id="RJX47627.1"/>
    </source>
</evidence>
<gene>
    <name evidence="1" type="ORF">DP106_14465</name>
    <name evidence="2" type="ORF">DP106_14495</name>
</gene>